<keyword evidence="2" id="KW-0808">Transferase</keyword>
<name>A0A9J6ZWW0_9GAMM</name>
<evidence type="ECO:0000256" key="1">
    <source>
        <dbReference type="ARBA" id="ARBA00005189"/>
    </source>
</evidence>
<feature type="transmembrane region" description="Helical" evidence="4">
    <location>
        <begin position="6"/>
        <end position="22"/>
    </location>
</feature>
<keyword evidence="7" id="KW-1185">Reference proteome</keyword>
<keyword evidence="4" id="KW-0812">Transmembrane</keyword>
<sequence length="226" mass="25326">MDNTTLIAILLMLLLGVVLYRLQRLCLQASRADWGSGLMNRIDGLNRLFCRYYHRLPPVELEIPPEGPAVVVANHISGLDPLLMAAASRRSLHFMIAREQYERFGLKWLFRMAGCIPVDRERAPEKALRAAFRALREGHVVALFPHGTMHLDTEPSRRVKPGAARLAMMTGAPLVAMRISGVQKPGNVFLPVLLRAEARIESRGVVRHEGLDRQAFLAVIQRAIEP</sequence>
<evidence type="ECO:0000313" key="6">
    <source>
        <dbReference type="EMBL" id="USF87258.1"/>
    </source>
</evidence>
<dbReference type="Pfam" id="PF01553">
    <property type="entry name" value="Acyltransferase"/>
    <property type="match status" value="1"/>
</dbReference>
<evidence type="ECO:0000256" key="2">
    <source>
        <dbReference type="ARBA" id="ARBA00022679"/>
    </source>
</evidence>
<dbReference type="InterPro" id="IPR002123">
    <property type="entry name" value="Plipid/glycerol_acylTrfase"/>
</dbReference>
<protein>
    <submittedName>
        <fullName evidence="6">1-acyl-sn-glycerol-3-phosphate acyltransferase</fullName>
    </submittedName>
</protein>
<dbReference type="AlphaFoldDB" id="A0A9J6ZWW0"/>
<keyword evidence="4" id="KW-0472">Membrane</keyword>
<accession>A0A9J6ZWW0</accession>
<dbReference type="GO" id="GO:0005886">
    <property type="term" value="C:plasma membrane"/>
    <property type="evidence" value="ECO:0007669"/>
    <property type="project" value="TreeGrafter"/>
</dbReference>
<evidence type="ECO:0000259" key="5">
    <source>
        <dbReference type="SMART" id="SM00563"/>
    </source>
</evidence>
<reference evidence="6" key="1">
    <citation type="journal article" date="2022" name="Mol. Ecol. Resour.">
        <title>The complete and closed genome of the facultative generalist Candidatus Endoriftia persephone from deep-sea hydrothermal vents.</title>
        <authorList>
            <person name="de Oliveira A.L."/>
            <person name="Srivastava A."/>
            <person name="Espada-Hinojosa S."/>
            <person name="Bright M."/>
        </authorList>
    </citation>
    <scope>NUCLEOTIDE SEQUENCE</scope>
    <source>
        <strain evidence="6">Tica-EPR-9o50.N</strain>
    </source>
</reference>
<feature type="domain" description="Phospholipid/glycerol acyltransferase" evidence="5">
    <location>
        <begin position="69"/>
        <end position="182"/>
    </location>
</feature>
<dbReference type="SMART" id="SM00563">
    <property type="entry name" value="PlsC"/>
    <property type="match status" value="1"/>
</dbReference>
<evidence type="ECO:0000256" key="4">
    <source>
        <dbReference type="SAM" id="Phobius"/>
    </source>
</evidence>
<comment type="pathway">
    <text evidence="1">Lipid metabolism.</text>
</comment>
<dbReference type="PANTHER" id="PTHR10434">
    <property type="entry name" value="1-ACYL-SN-GLYCEROL-3-PHOSPHATE ACYLTRANSFERASE"/>
    <property type="match status" value="1"/>
</dbReference>
<organism evidence="6 7">
    <name type="scientific">Candidatus Endoriftia persephonae</name>
    <dbReference type="NCBI Taxonomy" id="393765"/>
    <lineage>
        <taxon>Bacteria</taxon>
        <taxon>Pseudomonadati</taxon>
        <taxon>Pseudomonadota</taxon>
        <taxon>Gammaproteobacteria</taxon>
        <taxon>Chromatiales</taxon>
        <taxon>Sedimenticolaceae</taxon>
        <taxon>Candidatus Endoriftia</taxon>
    </lineage>
</organism>
<dbReference type="Proteomes" id="UP001056649">
    <property type="component" value="Chromosome"/>
</dbReference>
<dbReference type="GO" id="GO:0003841">
    <property type="term" value="F:1-acylglycerol-3-phosphate O-acyltransferase activity"/>
    <property type="evidence" value="ECO:0007669"/>
    <property type="project" value="TreeGrafter"/>
</dbReference>
<dbReference type="PANTHER" id="PTHR10434:SF11">
    <property type="entry name" value="1-ACYL-SN-GLYCEROL-3-PHOSPHATE ACYLTRANSFERASE"/>
    <property type="match status" value="1"/>
</dbReference>
<evidence type="ECO:0000313" key="7">
    <source>
        <dbReference type="Proteomes" id="UP001056649"/>
    </source>
</evidence>
<dbReference type="SUPFAM" id="SSF69593">
    <property type="entry name" value="Glycerol-3-phosphate (1)-acyltransferase"/>
    <property type="match status" value="1"/>
</dbReference>
<dbReference type="GO" id="GO:0006654">
    <property type="term" value="P:phosphatidic acid biosynthetic process"/>
    <property type="evidence" value="ECO:0007669"/>
    <property type="project" value="TreeGrafter"/>
</dbReference>
<gene>
    <name evidence="6" type="ORF">L0Y14_14140</name>
</gene>
<dbReference type="CDD" id="cd07989">
    <property type="entry name" value="LPLAT_AGPAT-like"/>
    <property type="match status" value="1"/>
</dbReference>
<evidence type="ECO:0000256" key="3">
    <source>
        <dbReference type="ARBA" id="ARBA00023315"/>
    </source>
</evidence>
<keyword evidence="3 6" id="KW-0012">Acyltransferase</keyword>
<dbReference type="RefSeq" id="WP_005960792.1">
    <property type="nucleotide sequence ID" value="NZ_CP090569.1"/>
</dbReference>
<proteinExistence type="predicted"/>
<dbReference type="EMBL" id="CP090569">
    <property type="protein sequence ID" value="USF87258.1"/>
    <property type="molecule type" value="Genomic_DNA"/>
</dbReference>
<dbReference type="KEGG" id="eps:L0Y14_14140"/>
<keyword evidence="4" id="KW-1133">Transmembrane helix</keyword>